<name>A0AAV7K3G9_9METZ</name>
<dbReference type="InterPro" id="IPR029058">
    <property type="entry name" value="AB_hydrolase_fold"/>
</dbReference>
<dbReference type="SUPFAM" id="SSF53474">
    <property type="entry name" value="alpha/beta-Hydrolases"/>
    <property type="match status" value="1"/>
</dbReference>
<comment type="caution">
    <text evidence="2">The sequence shown here is derived from an EMBL/GenBank/DDBJ whole genome shotgun (WGS) entry which is preliminary data.</text>
</comment>
<dbReference type="PANTHER" id="PTHR13136:SF16">
    <property type="entry name" value="KAT8 REGULATORY NSL COMPLEX SUBUNIT 3"/>
    <property type="match status" value="1"/>
</dbReference>
<organism evidence="2 3">
    <name type="scientific">Oopsacas minuta</name>
    <dbReference type="NCBI Taxonomy" id="111878"/>
    <lineage>
        <taxon>Eukaryota</taxon>
        <taxon>Metazoa</taxon>
        <taxon>Porifera</taxon>
        <taxon>Hexactinellida</taxon>
        <taxon>Hexasterophora</taxon>
        <taxon>Lyssacinosida</taxon>
        <taxon>Leucopsacidae</taxon>
        <taxon>Oopsacas</taxon>
    </lineage>
</organism>
<dbReference type="EMBL" id="JAKMXF010000221">
    <property type="protein sequence ID" value="KAI6654806.1"/>
    <property type="molecule type" value="Genomic_DNA"/>
</dbReference>
<feature type="region of interest" description="Disordered" evidence="1">
    <location>
        <begin position="116"/>
        <end position="144"/>
    </location>
</feature>
<feature type="compositionally biased region" description="Basic and acidic residues" evidence="1">
    <location>
        <begin position="127"/>
        <end position="136"/>
    </location>
</feature>
<evidence type="ECO:0000313" key="2">
    <source>
        <dbReference type="EMBL" id="KAI6654806.1"/>
    </source>
</evidence>
<dbReference type="GO" id="GO:0045944">
    <property type="term" value="P:positive regulation of transcription by RNA polymerase II"/>
    <property type="evidence" value="ECO:0007669"/>
    <property type="project" value="TreeGrafter"/>
</dbReference>
<dbReference type="Proteomes" id="UP001165289">
    <property type="component" value="Unassembled WGS sequence"/>
</dbReference>
<dbReference type="GO" id="GO:0044545">
    <property type="term" value="C:NSL complex"/>
    <property type="evidence" value="ECO:0007669"/>
    <property type="project" value="TreeGrafter"/>
</dbReference>
<feature type="compositionally biased region" description="Basic and acidic residues" evidence="1">
    <location>
        <begin position="598"/>
        <end position="607"/>
    </location>
</feature>
<dbReference type="AlphaFoldDB" id="A0AAV7K3G9"/>
<dbReference type="InterPro" id="IPR026555">
    <property type="entry name" value="NSL3/Tex30"/>
</dbReference>
<accession>A0AAV7K3G9</accession>
<evidence type="ECO:0000256" key="1">
    <source>
        <dbReference type="SAM" id="MobiDB-lite"/>
    </source>
</evidence>
<dbReference type="PANTHER" id="PTHR13136">
    <property type="entry name" value="TESTIS DEVELOPMENT PROTEIN PRTD"/>
    <property type="match status" value="1"/>
</dbReference>
<gene>
    <name evidence="2" type="ORF">LOD99_2685</name>
</gene>
<feature type="compositionally biased region" description="Basic residues" evidence="1">
    <location>
        <begin position="639"/>
        <end position="664"/>
    </location>
</feature>
<reference evidence="2 3" key="1">
    <citation type="journal article" date="2023" name="BMC Biol.">
        <title>The compact genome of the sponge Oopsacas minuta (Hexactinellida) is lacking key metazoan core genes.</title>
        <authorList>
            <person name="Santini S."/>
            <person name="Schenkelaars Q."/>
            <person name="Jourda C."/>
            <person name="Duchesne M."/>
            <person name="Belahbib H."/>
            <person name="Rocher C."/>
            <person name="Selva M."/>
            <person name="Riesgo A."/>
            <person name="Vervoort M."/>
            <person name="Leys S.P."/>
            <person name="Kodjabachian L."/>
            <person name="Le Bivic A."/>
            <person name="Borchiellini C."/>
            <person name="Claverie J.M."/>
            <person name="Renard E."/>
        </authorList>
    </citation>
    <scope>NUCLEOTIDE SEQUENCE [LARGE SCALE GENOMIC DNA]</scope>
    <source>
        <strain evidence="2">SPO-2</strain>
    </source>
</reference>
<sequence length="664" mass="75048">MIEVIFSEHKYSRLYPVFGPEGRAVKHICPGTDVPRLNTFQRVGGDESDKEEVDVMELEEKHDKYQYESLHRMSSNLSYSRGGVLYYNRKTMFSGLRETSQHLDMAKIAIRSQNTNTFLESPASGDNKVEKDKPQEQEVTPLGEIDLVGEDIQEVSSVEGEEGESNGSAEQWTPIQHSLFTEVNYCLQELYLQRLSTREHPLEPIIRRLDTEKYTEKVRAILTRYEWNERLTSWLHSYFLELLDKNILPIYLDVLQTLHNKCPLLTQAMLGSTVRGETGVGLQLLLSRVWDPALGGIRSLDHSISKFESSPTFIIIPSCNFGGRARWYMWRNQLQRLGKIRQCCLTKKVFLNKPGIVKVSQVTKRIFKIVYTQIRHESKKYPDNPIILVGWGAGGVIGARLLHLPAVTSLICLDYQTRGWLLEPSVSEDPLYQASKPFMLVAPSGSPISSEPYLRVLKESALAFCELCLVGGVGAGLLASYEDLYSRITTQSSIDGAILRAIQEFLICILPSRYQLPFQLQTGQGAETDGKPLKPSTELSTLKSTQAMTALLKFCKSRSLSPSKKHPRDFPFSNRRSSDKPGSSPTNNFPTPPPAKRARLEEQSDHNKSRKKSTVVAVTKIPTAMIRKLSSPDITTSKHSSKEKPRKYVPHKIAKKHKHSRSEL</sequence>
<feature type="region of interest" description="Disordered" evidence="1">
    <location>
        <begin position="559"/>
        <end position="664"/>
    </location>
</feature>
<keyword evidence="3" id="KW-1185">Reference proteome</keyword>
<protein>
    <submittedName>
        <fullName evidence="2">KAT8 regulatory NSL complex subunit 3 isoform X5</fullName>
    </submittedName>
</protein>
<proteinExistence type="predicted"/>
<evidence type="ECO:0000313" key="3">
    <source>
        <dbReference type="Proteomes" id="UP001165289"/>
    </source>
</evidence>